<dbReference type="CDD" id="cd01949">
    <property type="entry name" value="GGDEF"/>
    <property type="match status" value="1"/>
</dbReference>
<evidence type="ECO:0000256" key="1">
    <source>
        <dbReference type="ARBA" id="ARBA00012528"/>
    </source>
</evidence>
<keyword evidence="4" id="KW-0732">Signal</keyword>
<evidence type="ECO:0000256" key="2">
    <source>
        <dbReference type="ARBA" id="ARBA00034247"/>
    </source>
</evidence>
<feature type="transmembrane region" description="Helical" evidence="3">
    <location>
        <begin position="266"/>
        <end position="285"/>
    </location>
</feature>
<dbReference type="NCBIfam" id="TIGR00254">
    <property type="entry name" value="GGDEF"/>
    <property type="match status" value="1"/>
</dbReference>
<feature type="transmembrane region" description="Helical" evidence="3">
    <location>
        <begin position="138"/>
        <end position="157"/>
    </location>
</feature>
<feature type="transmembrane region" description="Helical" evidence="3">
    <location>
        <begin position="196"/>
        <end position="213"/>
    </location>
</feature>
<dbReference type="InterPro" id="IPR043128">
    <property type="entry name" value="Rev_trsase/Diguanyl_cyclase"/>
</dbReference>
<dbReference type="SMART" id="SM00267">
    <property type="entry name" value="GGDEF"/>
    <property type="match status" value="1"/>
</dbReference>
<feature type="domain" description="GGDEF" evidence="5">
    <location>
        <begin position="373"/>
        <end position="512"/>
    </location>
</feature>
<comment type="catalytic activity">
    <reaction evidence="2">
        <text>2 GTP = 3',3'-c-di-GMP + 2 diphosphate</text>
        <dbReference type="Rhea" id="RHEA:24898"/>
        <dbReference type="ChEBI" id="CHEBI:33019"/>
        <dbReference type="ChEBI" id="CHEBI:37565"/>
        <dbReference type="ChEBI" id="CHEBI:58805"/>
        <dbReference type="EC" id="2.7.7.65"/>
    </reaction>
</comment>
<keyword evidence="3" id="KW-0812">Transmembrane</keyword>
<reference evidence="7" key="1">
    <citation type="journal article" date="2019" name="Int. J. Syst. Evol. Microbiol.">
        <title>The Global Catalogue of Microorganisms (GCM) 10K type strain sequencing project: providing services to taxonomists for standard genome sequencing and annotation.</title>
        <authorList>
            <consortium name="The Broad Institute Genomics Platform"/>
            <consortium name="The Broad Institute Genome Sequencing Center for Infectious Disease"/>
            <person name="Wu L."/>
            <person name="Ma J."/>
        </authorList>
    </citation>
    <scope>NUCLEOTIDE SEQUENCE [LARGE SCALE GENOMIC DNA]</scope>
    <source>
        <strain evidence="7">JCM 4087</strain>
    </source>
</reference>
<dbReference type="PANTHER" id="PTHR45138">
    <property type="entry name" value="REGULATORY COMPONENTS OF SENSORY TRANSDUCTION SYSTEM"/>
    <property type="match status" value="1"/>
</dbReference>
<dbReference type="Proteomes" id="UP001596091">
    <property type="component" value="Unassembled WGS sequence"/>
</dbReference>
<keyword evidence="3" id="KW-1133">Transmembrane helix</keyword>
<dbReference type="EC" id="2.7.7.65" evidence="1"/>
<dbReference type="PROSITE" id="PS50887">
    <property type="entry name" value="GGDEF"/>
    <property type="match status" value="1"/>
</dbReference>
<dbReference type="EMBL" id="JBHSPH010000005">
    <property type="protein sequence ID" value="MFC5863489.1"/>
    <property type="molecule type" value="Genomic_DNA"/>
</dbReference>
<dbReference type="InterPro" id="IPR000160">
    <property type="entry name" value="GGDEF_dom"/>
</dbReference>
<name>A0ABW1EHQ6_9BACT</name>
<feature type="transmembrane region" description="Helical" evidence="3">
    <location>
        <begin position="297"/>
        <end position="315"/>
    </location>
</feature>
<evidence type="ECO:0000259" key="5">
    <source>
        <dbReference type="PROSITE" id="PS50887"/>
    </source>
</evidence>
<evidence type="ECO:0000256" key="3">
    <source>
        <dbReference type="SAM" id="Phobius"/>
    </source>
</evidence>
<protein>
    <recommendedName>
        <fullName evidence="1">diguanylate cyclase</fullName>
        <ecNumber evidence="1">2.7.7.65</ecNumber>
    </recommendedName>
</protein>
<dbReference type="RefSeq" id="WP_263340412.1">
    <property type="nucleotide sequence ID" value="NZ_JAGSYH010000005.1"/>
</dbReference>
<keyword evidence="7" id="KW-1185">Reference proteome</keyword>
<gene>
    <name evidence="6" type="ORF">ACFPT7_14380</name>
</gene>
<sequence length="546" mass="61291">MQASSRLWIGAAAALAFAQACASAFLPGGLILTAVSDVVSTVLILLLVIAFARNALASQGRLRSVWILQSLGWFLWLVDQCFWMLYDVILRRPMPEMFPGDVILFLAGVPMLAGLLLRPHLLPSTRSIRLGFLDFLQLMLWWIYIYLYFVMCWIYVSEDPAQYNINFDRLYLAQFVILLAVLVPLFLQSSGQWKRFYACFLAASTLNCLSVVAENTAIEAKTYYNGSWYDVPFAASFVFFLIVAVISRDLTPTLETDEDQRYNSWLSRLAVVAVLSLPVIVVAAVNDRSQPPAIVHFRIVLTAITMFILAILMFLKQHRLHQDLRQTNHILEEASMTDPLTGIRNRRFFSTSIESDIARTLRAFTESADHSTRDLIFYLIDLDNFKEVNDQCGHDAGDRVLVETARRLQSAIRATDVLMRWGGEEFLIVSRSADRRFADALALRVMRAVRTEPFAVNTTQTLRRTCSIGWAAFPWLEDNVNAFSYEEVLNLADQALIQAKESGKDQAIGMIPSHGIAQPSPGIRPEADGLSNTLLCRAAADLGSPA</sequence>
<dbReference type="PANTHER" id="PTHR45138:SF9">
    <property type="entry name" value="DIGUANYLATE CYCLASE DGCM-RELATED"/>
    <property type="match status" value="1"/>
</dbReference>
<proteinExistence type="predicted"/>
<dbReference type="Pfam" id="PF00990">
    <property type="entry name" value="GGDEF"/>
    <property type="match status" value="1"/>
</dbReference>
<dbReference type="InterPro" id="IPR029787">
    <property type="entry name" value="Nucleotide_cyclase"/>
</dbReference>
<feature type="transmembrane region" description="Helical" evidence="3">
    <location>
        <begin position="169"/>
        <end position="187"/>
    </location>
</feature>
<dbReference type="InterPro" id="IPR050469">
    <property type="entry name" value="Diguanylate_Cyclase"/>
</dbReference>
<feature type="transmembrane region" description="Helical" evidence="3">
    <location>
        <begin position="228"/>
        <end position="246"/>
    </location>
</feature>
<feature type="signal peptide" evidence="4">
    <location>
        <begin position="1"/>
        <end position="22"/>
    </location>
</feature>
<feature type="chain" id="PRO_5045063383" description="diguanylate cyclase" evidence="4">
    <location>
        <begin position="23"/>
        <end position="546"/>
    </location>
</feature>
<dbReference type="PROSITE" id="PS51257">
    <property type="entry name" value="PROKAR_LIPOPROTEIN"/>
    <property type="match status" value="1"/>
</dbReference>
<feature type="transmembrane region" description="Helical" evidence="3">
    <location>
        <begin position="64"/>
        <end position="86"/>
    </location>
</feature>
<dbReference type="Gene3D" id="3.30.70.270">
    <property type="match status" value="1"/>
</dbReference>
<evidence type="ECO:0000256" key="4">
    <source>
        <dbReference type="SAM" id="SignalP"/>
    </source>
</evidence>
<accession>A0ABW1EHQ6</accession>
<dbReference type="SUPFAM" id="SSF55073">
    <property type="entry name" value="Nucleotide cyclase"/>
    <property type="match status" value="1"/>
</dbReference>
<evidence type="ECO:0000313" key="7">
    <source>
        <dbReference type="Proteomes" id="UP001596091"/>
    </source>
</evidence>
<organism evidence="6 7">
    <name type="scientific">Acidicapsa dinghuensis</name>
    <dbReference type="NCBI Taxonomy" id="2218256"/>
    <lineage>
        <taxon>Bacteria</taxon>
        <taxon>Pseudomonadati</taxon>
        <taxon>Acidobacteriota</taxon>
        <taxon>Terriglobia</taxon>
        <taxon>Terriglobales</taxon>
        <taxon>Acidobacteriaceae</taxon>
        <taxon>Acidicapsa</taxon>
    </lineage>
</organism>
<keyword evidence="3" id="KW-0472">Membrane</keyword>
<feature type="transmembrane region" description="Helical" evidence="3">
    <location>
        <begin position="30"/>
        <end position="52"/>
    </location>
</feature>
<evidence type="ECO:0000313" key="6">
    <source>
        <dbReference type="EMBL" id="MFC5863489.1"/>
    </source>
</evidence>
<feature type="transmembrane region" description="Helical" evidence="3">
    <location>
        <begin position="98"/>
        <end position="117"/>
    </location>
</feature>
<comment type="caution">
    <text evidence="6">The sequence shown here is derived from an EMBL/GenBank/DDBJ whole genome shotgun (WGS) entry which is preliminary data.</text>
</comment>